<comment type="similarity">
    <text evidence="7">Belongs to the binding-protein-dependent transport system permease family.</text>
</comment>
<feature type="transmembrane region" description="Helical" evidence="7">
    <location>
        <begin position="260"/>
        <end position="283"/>
    </location>
</feature>
<organism evidence="9 10">
    <name type="scientific">Bosea robiniae</name>
    <dbReference type="NCBI Taxonomy" id="1036780"/>
    <lineage>
        <taxon>Bacteria</taxon>
        <taxon>Pseudomonadati</taxon>
        <taxon>Pseudomonadota</taxon>
        <taxon>Alphaproteobacteria</taxon>
        <taxon>Hyphomicrobiales</taxon>
        <taxon>Boseaceae</taxon>
        <taxon>Bosea</taxon>
    </lineage>
</organism>
<dbReference type="InterPro" id="IPR050366">
    <property type="entry name" value="BP-dependent_transpt_permease"/>
</dbReference>
<dbReference type="InterPro" id="IPR025966">
    <property type="entry name" value="OppC_N"/>
</dbReference>
<evidence type="ECO:0000256" key="5">
    <source>
        <dbReference type="ARBA" id="ARBA00022989"/>
    </source>
</evidence>
<dbReference type="SUPFAM" id="SSF161098">
    <property type="entry name" value="MetI-like"/>
    <property type="match status" value="1"/>
</dbReference>
<feature type="transmembrane region" description="Helical" evidence="7">
    <location>
        <begin position="100"/>
        <end position="123"/>
    </location>
</feature>
<dbReference type="Pfam" id="PF12911">
    <property type="entry name" value="OppC_N"/>
    <property type="match status" value="1"/>
</dbReference>
<comment type="caution">
    <text evidence="9">The sequence shown here is derived from an EMBL/GenBank/DDBJ whole genome shotgun (WGS) entry which is preliminary data.</text>
</comment>
<dbReference type="CDD" id="cd06261">
    <property type="entry name" value="TM_PBP2"/>
    <property type="match status" value="1"/>
</dbReference>
<keyword evidence="3" id="KW-1003">Cell membrane</keyword>
<accession>A0ABY0NGU9</accession>
<name>A0ABY0NGU9_9HYPH</name>
<dbReference type="InterPro" id="IPR000515">
    <property type="entry name" value="MetI-like"/>
</dbReference>
<keyword evidence="2 7" id="KW-0813">Transport</keyword>
<dbReference type="Proteomes" id="UP000199468">
    <property type="component" value="Unassembled WGS sequence"/>
</dbReference>
<gene>
    <name evidence="9" type="ORF">SAMN05421844_101663</name>
</gene>
<evidence type="ECO:0000313" key="10">
    <source>
        <dbReference type="Proteomes" id="UP000199468"/>
    </source>
</evidence>
<dbReference type="Pfam" id="PF00528">
    <property type="entry name" value="BPD_transp_1"/>
    <property type="match status" value="1"/>
</dbReference>
<comment type="subcellular location">
    <subcellularLocation>
        <location evidence="1 7">Cell membrane</location>
        <topology evidence="1 7">Multi-pass membrane protein</topology>
    </subcellularLocation>
</comment>
<dbReference type="PANTHER" id="PTHR43386">
    <property type="entry name" value="OLIGOPEPTIDE TRANSPORT SYSTEM PERMEASE PROTEIN APPC"/>
    <property type="match status" value="1"/>
</dbReference>
<sequence>MTAQSLTAAPAAEAVQAELGRAARFRRYLRRHPSVAIGGGLLILMALIGIFAPLLGTVDPTAIAPSRRTRVPSELYWFGTDMLGRDIYSRVVYGARVSLLVGFSVAILSSIVGLTIGLFAGFVRWSDGIIMRIIDGMMSIPPILLAIALMALTRGSVQNVIIAITVAEIPRVARLVRGVVLSLREQPYVEAAVANGARVPRIIFRHILPNTFAPMSVQATYICASAMIVEAILSFIGAGVPPATPSWGNIMAEGRALWQVRPHIILFPAVFLSITVLAVNMLGDGLRDSLDPRLAKTL</sequence>
<evidence type="ECO:0000256" key="1">
    <source>
        <dbReference type="ARBA" id="ARBA00004651"/>
    </source>
</evidence>
<dbReference type="InterPro" id="IPR035906">
    <property type="entry name" value="MetI-like_sf"/>
</dbReference>
<evidence type="ECO:0000256" key="4">
    <source>
        <dbReference type="ARBA" id="ARBA00022692"/>
    </source>
</evidence>
<proteinExistence type="inferred from homology"/>
<dbReference type="PROSITE" id="PS50928">
    <property type="entry name" value="ABC_TM1"/>
    <property type="match status" value="1"/>
</dbReference>
<keyword evidence="10" id="KW-1185">Reference proteome</keyword>
<protein>
    <submittedName>
        <fullName evidence="9">Peptide/nickel transport system permease protein</fullName>
    </submittedName>
</protein>
<feature type="transmembrane region" description="Helical" evidence="7">
    <location>
        <begin position="34"/>
        <end position="55"/>
    </location>
</feature>
<feature type="transmembrane region" description="Helical" evidence="7">
    <location>
        <begin position="219"/>
        <end position="240"/>
    </location>
</feature>
<feature type="domain" description="ABC transmembrane type-1" evidence="8">
    <location>
        <begin position="99"/>
        <end position="283"/>
    </location>
</feature>
<dbReference type="Gene3D" id="1.10.3720.10">
    <property type="entry name" value="MetI-like"/>
    <property type="match status" value="1"/>
</dbReference>
<dbReference type="EMBL" id="FNBZ01000001">
    <property type="protein sequence ID" value="SDF45527.1"/>
    <property type="molecule type" value="Genomic_DNA"/>
</dbReference>
<evidence type="ECO:0000313" key="9">
    <source>
        <dbReference type="EMBL" id="SDF45527.1"/>
    </source>
</evidence>
<feature type="transmembrane region" description="Helical" evidence="7">
    <location>
        <begin position="129"/>
        <end position="152"/>
    </location>
</feature>
<dbReference type="PANTHER" id="PTHR43386:SF6">
    <property type="entry name" value="ABC TRANSPORTER PERMEASE PROTEIN"/>
    <property type="match status" value="1"/>
</dbReference>
<keyword evidence="4 7" id="KW-0812">Transmembrane</keyword>
<evidence type="ECO:0000256" key="3">
    <source>
        <dbReference type="ARBA" id="ARBA00022475"/>
    </source>
</evidence>
<evidence type="ECO:0000259" key="8">
    <source>
        <dbReference type="PROSITE" id="PS50928"/>
    </source>
</evidence>
<evidence type="ECO:0000256" key="6">
    <source>
        <dbReference type="ARBA" id="ARBA00023136"/>
    </source>
</evidence>
<keyword evidence="5 7" id="KW-1133">Transmembrane helix</keyword>
<reference evidence="9 10" key="1">
    <citation type="submission" date="2016-10" db="EMBL/GenBank/DDBJ databases">
        <authorList>
            <person name="Varghese N."/>
            <person name="Submissions S."/>
        </authorList>
    </citation>
    <scope>NUCLEOTIDE SEQUENCE [LARGE SCALE GENOMIC DNA]</scope>
    <source>
        <strain evidence="9 10">DSM 26672</strain>
    </source>
</reference>
<keyword evidence="6 7" id="KW-0472">Membrane</keyword>
<evidence type="ECO:0000256" key="2">
    <source>
        <dbReference type="ARBA" id="ARBA00022448"/>
    </source>
</evidence>
<evidence type="ECO:0000256" key="7">
    <source>
        <dbReference type="RuleBase" id="RU363032"/>
    </source>
</evidence>